<organism evidence="1 2">
    <name type="scientific">Bacillus cereus</name>
    <dbReference type="NCBI Taxonomy" id="1396"/>
    <lineage>
        <taxon>Bacteria</taxon>
        <taxon>Bacillati</taxon>
        <taxon>Bacillota</taxon>
        <taxon>Bacilli</taxon>
        <taxon>Bacillales</taxon>
        <taxon>Bacillaceae</taxon>
        <taxon>Bacillus</taxon>
        <taxon>Bacillus cereus group</taxon>
    </lineage>
</organism>
<dbReference type="EMBL" id="SZOH01004765">
    <property type="protein sequence ID" value="TKI83031.1"/>
    <property type="molecule type" value="Genomic_DNA"/>
</dbReference>
<dbReference type="Gene3D" id="3.40.50.300">
    <property type="entry name" value="P-loop containing nucleotide triphosphate hydrolases"/>
    <property type="match status" value="1"/>
</dbReference>
<protein>
    <submittedName>
        <fullName evidence="1">ABC transporter ATP-binding protein</fullName>
    </submittedName>
</protein>
<gene>
    <name evidence="1" type="ORF">FC695_41580</name>
</gene>
<dbReference type="GO" id="GO:0005524">
    <property type="term" value="F:ATP binding"/>
    <property type="evidence" value="ECO:0007669"/>
    <property type="project" value="UniProtKB-KW"/>
</dbReference>
<evidence type="ECO:0000313" key="1">
    <source>
        <dbReference type="EMBL" id="TKI83031.1"/>
    </source>
</evidence>
<accession>A0A9X8ZZA8</accession>
<keyword evidence="1" id="KW-0067">ATP-binding</keyword>
<feature type="non-terminal residue" evidence="1">
    <location>
        <position position="76"/>
    </location>
</feature>
<sequence>MFNIVNICKNNLYIEQLFSFLDYPVKEVDNKVIGNKVNNKILKKPIESIEFRNVSFKYPETDHYALKNVSFSLKKG</sequence>
<dbReference type="InterPro" id="IPR027417">
    <property type="entry name" value="P-loop_NTPase"/>
</dbReference>
<reference evidence="1 2" key="1">
    <citation type="journal article" date="2019" name="Environ. Microbiol.">
        <title>An active ?-lactamase is a part of an orchestrated cell wall stress resistance network of Bacillus subtilis and related rhizosphere species.</title>
        <authorList>
            <person name="Bucher T."/>
            <person name="Keren-Paz A."/>
            <person name="Hausser J."/>
            <person name="Olender T."/>
            <person name="Cytryn E."/>
            <person name="Kolodkin-Gal I."/>
        </authorList>
    </citation>
    <scope>NUCLEOTIDE SEQUENCE [LARGE SCALE GENOMIC DNA]</scope>
    <source>
        <strain evidence="1 2">I32</strain>
    </source>
</reference>
<proteinExistence type="predicted"/>
<keyword evidence="1" id="KW-0547">Nucleotide-binding</keyword>
<dbReference type="Proteomes" id="UP000308444">
    <property type="component" value="Unassembled WGS sequence"/>
</dbReference>
<comment type="caution">
    <text evidence="1">The sequence shown here is derived from an EMBL/GenBank/DDBJ whole genome shotgun (WGS) entry which is preliminary data.</text>
</comment>
<dbReference type="AlphaFoldDB" id="A0A9X8ZZA8"/>
<evidence type="ECO:0000313" key="2">
    <source>
        <dbReference type="Proteomes" id="UP000308444"/>
    </source>
</evidence>
<name>A0A9X8ZZA8_BACCE</name>